<dbReference type="InterPro" id="IPR032567">
    <property type="entry name" value="RTL1-rel"/>
</dbReference>
<dbReference type="Gene3D" id="3.10.10.10">
    <property type="entry name" value="HIV Type 1 Reverse Transcriptase, subunit A, domain 1"/>
    <property type="match status" value="1"/>
</dbReference>
<dbReference type="RefSeq" id="XP_016700121.1">
    <property type="nucleotide sequence ID" value="XM_016844632.1"/>
</dbReference>
<dbReference type="Proteomes" id="UP000818029">
    <property type="component" value="Chromosome D10"/>
</dbReference>
<reference evidence="1" key="1">
    <citation type="journal article" date="2020" name="Nat. Genet.">
        <title>Genomic diversifications of five Gossypium allopolyploid species and their impact on cotton improvement.</title>
        <authorList>
            <person name="Chen Z.J."/>
            <person name="Sreedasyam A."/>
            <person name="Ando A."/>
            <person name="Song Q."/>
            <person name="De Santiago L.M."/>
            <person name="Hulse-Kemp A.M."/>
            <person name="Ding M."/>
            <person name="Ye W."/>
            <person name="Kirkbride R.C."/>
            <person name="Jenkins J."/>
            <person name="Plott C."/>
            <person name="Lovell J."/>
            <person name="Lin Y.M."/>
            <person name="Vaughn R."/>
            <person name="Liu B."/>
            <person name="Simpson S."/>
            <person name="Scheffler B.E."/>
            <person name="Wen L."/>
            <person name="Saski C.A."/>
            <person name="Grover C.E."/>
            <person name="Hu G."/>
            <person name="Conover J.L."/>
            <person name="Carlson J.W."/>
            <person name="Shu S."/>
            <person name="Boston L.B."/>
            <person name="Williams M."/>
            <person name="Peterson D.G."/>
            <person name="McGee K."/>
            <person name="Jones D.C."/>
            <person name="Wendel J.F."/>
            <person name="Stelly D.M."/>
            <person name="Grimwood J."/>
            <person name="Schmutz J."/>
        </authorList>
    </citation>
    <scope>NUCLEOTIDE SEQUENCE [LARGE SCALE GENOMIC DNA]</scope>
    <source>
        <strain evidence="1">cv. TM-1</strain>
    </source>
</reference>
<accession>A0A1U8KC95</accession>
<reference evidence="2" key="2">
    <citation type="submission" date="2025-08" db="UniProtKB">
        <authorList>
            <consortium name="RefSeq"/>
        </authorList>
    </citation>
    <scope>IDENTIFICATION</scope>
</reference>
<dbReference type="InterPro" id="IPR043502">
    <property type="entry name" value="DNA/RNA_pol_sf"/>
</dbReference>
<name>A0A1U8KC95_GOSHI</name>
<dbReference type="GeneID" id="107915475"/>
<protein>
    <submittedName>
        <fullName evidence="2">Uncharacterized protein</fullName>
    </submittedName>
</protein>
<dbReference type="PANTHER" id="PTHR15503:SF45">
    <property type="entry name" value="RNA-DIRECTED DNA POLYMERASE HOMOLOG"/>
    <property type="match status" value="1"/>
</dbReference>
<dbReference type="PaxDb" id="3635-A0A1U8KC95"/>
<dbReference type="PANTHER" id="PTHR15503">
    <property type="entry name" value="LDOC1 RELATED"/>
    <property type="match status" value="1"/>
</dbReference>
<dbReference type="AlphaFoldDB" id="A0A1U8KC95"/>
<dbReference type="KEGG" id="ghi:107915475"/>
<sequence>MDWLVEHRVDLDCATKRIVLRTEDDKEVVAIGKCRDYMFNVISALVAKKLVQKGCEVYLAYVSVSISWDSSIGDIRTVRDFLNVFPKELLGLPLNQEFEFGIELLPGIALVFIAPYHMASKELTKLKAQLQELLDRHFIRPSVSL</sequence>
<proteinExistence type="predicted"/>
<evidence type="ECO:0000313" key="1">
    <source>
        <dbReference type="Proteomes" id="UP000818029"/>
    </source>
</evidence>
<organism evidence="1 2">
    <name type="scientific">Gossypium hirsutum</name>
    <name type="common">Upland cotton</name>
    <name type="synonym">Gossypium mexicanum</name>
    <dbReference type="NCBI Taxonomy" id="3635"/>
    <lineage>
        <taxon>Eukaryota</taxon>
        <taxon>Viridiplantae</taxon>
        <taxon>Streptophyta</taxon>
        <taxon>Embryophyta</taxon>
        <taxon>Tracheophyta</taxon>
        <taxon>Spermatophyta</taxon>
        <taxon>Magnoliopsida</taxon>
        <taxon>eudicotyledons</taxon>
        <taxon>Gunneridae</taxon>
        <taxon>Pentapetalae</taxon>
        <taxon>rosids</taxon>
        <taxon>malvids</taxon>
        <taxon>Malvales</taxon>
        <taxon>Malvaceae</taxon>
        <taxon>Malvoideae</taxon>
        <taxon>Gossypium</taxon>
    </lineage>
</organism>
<dbReference type="SUPFAM" id="SSF56672">
    <property type="entry name" value="DNA/RNA polymerases"/>
    <property type="match status" value="1"/>
</dbReference>
<evidence type="ECO:0000313" key="2">
    <source>
        <dbReference type="RefSeq" id="XP_016700121.1"/>
    </source>
</evidence>
<keyword evidence="1" id="KW-1185">Reference proteome</keyword>
<gene>
    <name evidence="2" type="primary">LOC107915475</name>
</gene>